<keyword evidence="2" id="KW-1185">Reference proteome</keyword>
<dbReference type="Proteomes" id="UP000434044">
    <property type="component" value="Unassembled WGS sequence"/>
</dbReference>
<protein>
    <submittedName>
        <fullName evidence="1">DUF2283 domain-containing protein</fullName>
    </submittedName>
</protein>
<evidence type="ECO:0000313" key="2">
    <source>
        <dbReference type="Proteomes" id="UP000434044"/>
    </source>
</evidence>
<gene>
    <name evidence="1" type="ORF">GJ668_13350</name>
</gene>
<sequence length="75" mass="8174">MKIHYDESVDALYLKLGDDEPDGVIEIAEGVNIDTTAGGKLAGIEILKASQKININTILSYTLELDRDLLTKKVA</sequence>
<reference evidence="1 2" key="1">
    <citation type="submission" date="2019-11" db="EMBL/GenBank/DDBJ databases">
        <title>Whole-genome sequence of the anaerobic purple sulfur bacterium Allochromatium palmeri DSM 15591.</title>
        <authorList>
            <person name="Kyndt J.A."/>
            <person name="Meyer T.E."/>
        </authorList>
    </citation>
    <scope>NUCLEOTIDE SEQUENCE [LARGE SCALE GENOMIC DNA]</scope>
    <source>
        <strain evidence="1 2">DSM 15591</strain>
    </source>
</reference>
<dbReference type="AlphaFoldDB" id="A0A6N8ECX7"/>
<name>A0A6N8ECX7_9GAMM</name>
<organism evidence="1 2">
    <name type="scientific">Allochromatium palmeri</name>
    <dbReference type="NCBI Taxonomy" id="231048"/>
    <lineage>
        <taxon>Bacteria</taxon>
        <taxon>Pseudomonadati</taxon>
        <taxon>Pseudomonadota</taxon>
        <taxon>Gammaproteobacteria</taxon>
        <taxon>Chromatiales</taxon>
        <taxon>Chromatiaceae</taxon>
        <taxon>Allochromatium</taxon>
    </lineage>
</organism>
<dbReference type="PANTHER" id="PTHR37029">
    <property type="entry name" value="SSR1768 PROTEIN"/>
    <property type="match status" value="1"/>
</dbReference>
<dbReference type="EMBL" id="WNKT01000031">
    <property type="protein sequence ID" value="MTW22072.1"/>
    <property type="molecule type" value="Genomic_DNA"/>
</dbReference>
<dbReference type="InterPro" id="IPR019270">
    <property type="entry name" value="DUF2283"/>
</dbReference>
<dbReference type="Pfam" id="PF10049">
    <property type="entry name" value="DUF2283"/>
    <property type="match status" value="1"/>
</dbReference>
<proteinExistence type="predicted"/>
<dbReference type="RefSeq" id="WP_155450647.1">
    <property type="nucleotide sequence ID" value="NZ_WNKT01000031.1"/>
</dbReference>
<comment type="caution">
    <text evidence="1">The sequence shown here is derived from an EMBL/GenBank/DDBJ whole genome shotgun (WGS) entry which is preliminary data.</text>
</comment>
<dbReference type="OrthoDB" id="9799670at2"/>
<evidence type="ECO:0000313" key="1">
    <source>
        <dbReference type="EMBL" id="MTW22072.1"/>
    </source>
</evidence>
<accession>A0A6N8ECX7</accession>
<dbReference type="PANTHER" id="PTHR37029:SF1">
    <property type="entry name" value="SSR1768 PROTEIN"/>
    <property type="match status" value="1"/>
</dbReference>